<organism evidence="2">
    <name type="scientific">Arion vulgaris</name>
    <dbReference type="NCBI Taxonomy" id="1028688"/>
    <lineage>
        <taxon>Eukaryota</taxon>
        <taxon>Metazoa</taxon>
        <taxon>Spiralia</taxon>
        <taxon>Lophotrochozoa</taxon>
        <taxon>Mollusca</taxon>
        <taxon>Gastropoda</taxon>
        <taxon>Heterobranchia</taxon>
        <taxon>Euthyneura</taxon>
        <taxon>Panpulmonata</taxon>
        <taxon>Eupulmonata</taxon>
        <taxon>Stylommatophora</taxon>
        <taxon>Helicina</taxon>
        <taxon>Arionoidea</taxon>
        <taxon>Arionidae</taxon>
        <taxon>Arion</taxon>
    </lineage>
</organism>
<name>A0A0B6Z7E6_9EUPU</name>
<sequence length="299" mass="35244">ASLQRQDQTDRVKEMITSCQEKDSDHEWKRKQDLLEETPIVYFDYPRSNSRGSSDSVSRSPSFRHSRSLDRVPHKLSQHQHGDPLQTKSWQFYKQRHSSRDYEELPEQVREIYPHRRGYSPHNRSCSPRHDGRSTSSPEHYCPSSVNKLSHGQGIPQNFKGTRRQEKKYVAGGIQYSQSNFPSSYSPDRNETSMLRSNTSNGKLAQSSQRIHYTEAYPSQYRLDRSFSSAEDVNNNPFTYKRIPKSRDRSREEHSTTWRNLSPSYVRSNDQDFFRRPLGNHRLHYQSASLERNPIYFIH</sequence>
<feature type="region of interest" description="Disordered" evidence="1">
    <location>
        <begin position="238"/>
        <end position="258"/>
    </location>
</feature>
<proteinExistence type="predicted"/>
<feature type="region of interest" description="Disordered" evidence="1">
    <location>
        <begin position="1"/>
        <end position="89"/>
    </location>
</feature>
<feature type="compositionally biased region" description="Basic and acidic residues" evidence="1">
    <location>
        <begin position="7"/>
        <end position="34"/>
    </location>
</feature>
<feature type="compositionally biased region" description="Basic and acidic residues" evidence="1">
    <location>
        <begin position="245"/>
        <end position="256"/>
    </location>
</feature>
<dbReference type="EMBL" id="HACG01017644">
    <property type="protein sequence ID" value="CEK64509.1"/>
    <property type="molecule type" value="Transcribed_RNA"/>
</dbReference>
<accession>A0A0B6Z7E6</accession>
<feature type="compositionally biased region" description="Low complexity" evidence="1">
    <location>
        <begin position="47"/>
        <end position="63"/>
    </location>
</feature>
<evidence type="ECO:0000256" key="1">
    <source>
        <dbReference type="SAM" id="MobiDB-lite"/>
    </source>
</evidence>
<evidence type="ECO:0000313" key="2">
    <source>
        <dbReference type="EMBL" id="CEK64509.1"/>
    </source>
</evidence>
<feature type="non-terminal residue" evidence="2">
    <location>
        <position position="1"/>
    </location>
</feature>
<feature type="compositionally biased region" description="Polar residues" evidence="1">
    <location>
        <begin position="175"/>
        <end position="210"/>
    </location>
</feature>
<feature type="region of interest" description="Disordered" evidence="1">
    <location>
        <begin position="113"/>
        <end position="210"/>
    </location>
</feature>
<dbReference type="AlphaFoldDB" id="A0A0B6Z7E6"/>
<feature type="compositionally biased region" description="Polar residues" evidence="1">
    <location>
        <begin position="134"/>
        <end position="160"/>
    </location>
</feature>
<gene>
    <name evidence="2" type="primary">ORF51994</name>
</gene>
<feature type="non-terminal residue" evidence="2">
    <location>
        <position position="299"/>
    </location>
</feature>
<protein>
    <submittedName>
        <fullName evidence="2">Uncharacterized protein</fullName>
    </submittedName>
</protein>
<reference evidence="2" key="1">
    <citation type="submission" date="2014-12" db="EMBL/GenBank/DDBJ databases">
        <title>Insight into the proteome of Arion vulgaris.</title>
        <authorList>
            <person name="Aradska J."/>
            <person name="Bulat T."/>
            <person name="Smidak R."/>
            <person name="Sarate P."/>
            <person name="Gangsoo J."/>
            <person name="Sialana F."/>
            <person name="Bilban M."/>
            <person name="Lubec G."/>
        </authorList>
    </citation>
    <scope>NUCLEOTIDE SEQUENCE</scope>
    <source>
        <tissue evidence="2">Skin</tissue>
    </source>
</reference>